<keyword evidence="2" id="KW-1185">Reference proteome</keyword>
<sequence>MPGHELSFFAEIFAAFGREQQGMSRPRFTEDDRVTRNSVFDQEVLIPFHAVTRKKPLKPSEMSQEVGLNDMNLTDCRKLLTELCDITKAAYISRLPKRVKYLKDAARRGDDVTRLFNEFVHTMAPAAFPDTEEEAEFFGGEPTQAFISPDHDVSDVGRRLEPLVEAIRDLANDNTMLYLRVAELEKQVQRG</sequence>
<proteinExistence type="predicted"/>
<evidence type="ECO:0000313" key="1">
    <source>
        <dbReference type="EMBL" id="KAG9397087.1"/>
    </source>
</evidence>
<accession>A0A8J6E6G7</accession>
<evidence type="ECO:0000313" key="2">
    <source>
        <dbReference type="Proteomes" id="UP000717585"/>
    </source>
</evidence>
<dbReference type="AlphaFoldDB" id="A0A8J6E6G7"/>
<dbReference type="Proteomes" id="UP000717585">
    <property type="component" value="Unassembled WGS sequence"/>
</dbReference>
<dbReference type="EMBL" id="JAHDYR010000003">
    <property type="protein sequence ID" value="KAG9397087.1"/>
    <property type="molecule type" value="Genomic_DNA"/>
</dbReference>
<organism evidence="1 2">
    <name type="scientific">Carpediemonas membranifera</name>
    <dbReference type="NCBI Taxonomy" id="201153"/>
    <lineage>
        <taxon>Eukaryota</taxon>
        <taxon>Metamonada</taxon>
        <taxon>Carpediemonas-like organisms</taxon>
        <taxon>Carpediemonas</taxon>
    </lineage>
</organism>
<comment type="caution">
    <text evidence="1">The sequence shown here is derived from an EMBL/GenBank/DDBJ whole genome shotgun (WGS) entry which is preliminary data.</text>
</comment>
<reference evidence="1" key="1">
    <citation type="submission" date="2021-05" db="EMBL/GenBank/DDBJ databases">
        <title>A free-living protist that lacks canonical eukaryotic 1 DNA replication and segregation systems.</title>
        <authorList>
            <person name="Salas-Leiva D.E."/>
            <person name="Tromer E.C."/>
            <person name="Curtis B.A."/>
            <person name="Jerlstrom-Hultqvist J."/>
            <person name="Kolisko M."/>
            <person name="Yi Z."/>
            <person name="Salas-Leiva J.S."/>
            <person name="Gallot-Lavallee L."/>
            <person name="Kops G.J.P.L."/>
            <person name="Archibald J.M."/>
            <person name="Simpson A.G.B."/>
            <person name="Roger A.J."/>
        </authorList>
    </citation>
    <scope>NUCLEOTIDE SEQUENCE</scope>
    <source>
        <strain evidence="1">BICM</strain>
    </source>
</reference>
<name>A0A8J6E6G7_9EUKA</name>
<protein>
    <submittedName>
        <fullName evidence="1">Uncharacterized protein</fullName>
    </submittedName>
</protein>
<gene>
    <name evidence="1" type="ORF">J8273_0995</name>
</gene>